<dbReference type="Proteomes" id="UP000516314">
    <property type="component" value="Chromosome 3"/>
</dbReference>
<evidence type="ECO:0000256" key="1">
    <source>
        <dbReference type="SAM" id="MobiDB-lite"/>
    </source>
</evidence>
<evidence type="ECO:0000313" key="3">
    <source>
        <dbReference type="Proteomes" id="UP000516314"/>
    </source>
</evidence>
<proteinExistence type="predicted"/>
<gene>
    <name evidence="2" type="ORF">AT9943_LOCUS12488</name>
</gene>
<feature type="compositionally biased region" description="Polar residues" evidence="1">
    <location>
        <begin position="57"/>
        <end position="69"/>
    </location>
</feature>
<name>A0A7G2EU00_ARATH</name>
<feature type="region of interest" description="Disordered" evidence="1">
    <location>
        <begin position="1"/>
        <end position="70"/>
    </location>
</feature>
<dbReference type="AlphaFoldDB" id="A0A7G2EU00"/>
<protein>
    <submittedName>
        <fullName evidence="2">(thale cress) hypothetical protein</fullName>
    </submittedName>
</protein>
<evidence type="ECO:0000313" key="2">
    <source>
        <dbReference type="EMBL" id="CAD5324603.1"/>
    </source>
</evidence>
<accession>A0A7G2EU00</accession>
<sequence>MNQEATSLTGVSGAGQPSAATPSDPASPPSVLMFIPKTEPGICMSKKTKKSNRSTSAAGQTEENFLETSDLQDGDVTEIVPPPFLSRYQENHRLLSARDRKYPELKFPSETPYSNCFLTGEGLGRYKVIGGRCFNDMRFLPLDGNNIASTLQLLSTVVNMSEIQVPESMDEIVVTLSNCKANSWKMLTSWLFSLEITQLNKICCHNWMPKVNRFILKPERVTLLYMVAKALPFNFGKLIFDEIWRVRMLLRTPPLLSD</sequence>
<reference evidence="2 3" key="1">
    <citation type="submission" date="2020-09" db="EMBL/GenBank/DDBJ databases">
        <authorList>
            <person name="Ashkenazy H."/>
        </authorList>
    </citation>
    <scope>NUCLEOTIDE SEQUENCE [LARGE SCALE GENOMIC DNA]</scope>
    <source>
        <strain evidence="3">cv. Cdm-0</strain>
    </source>
</reference>
<organism evidence="2 3">
    <name type="scientific">Arabidopsis thaliana</name>
    <name type="common">Mouse-ear cress</name>
    <dbReference type="NCBI Taxonomy" id="3702"/>
    <lineage>
        <taxon>Eukaryota</taxon>
        <taxon>Viridiplantae</taxon>
        <taxon>Streptophyta</taxon>
        <taxon>Embryophyta</taxon>
        <taxon>Tracheophyta</taxon>
        <taxon>Spermatophyta</taxon>
        <taxon>Magnoliopsida</taxon>
        <taxon>eudicotyledons</taxon>
        <taxon>Gunneridae</taxon>
        <taxon>Pentapetalae</taxon>
        <taxon>rosids</taxon>
        <taxon>malvids</taxon>
        <taxon>Brassicales</taxon>
        <taxon>Brassicaceae</taxon>
        <taxon>Camelineae</taxon>
        <taxon>Arabidopsis</taxon>
    </lineage>
</organism>
<dbReference type="EMBL" id="LR881468">
    <property type="protein sequence ID" value="CAD5324603.1"/>
    <property type="molecule type" value="Genomic_DNA"/>
</dbReference>
<feature type="compositionally biased region" description="Polar residues" evidence="1">
    <location>
        <begin position="1"/>
        <end position="10"/>
    </location>
</feature>